<organism evidence="1">
    <name type="scientific">Cucumis melo</name>
    <name type="common">Muskmelon</name>
    <dbReference type="NCBI Taxonomy" id="3656"/>
    <lineage>
        <taxon>Eukaryota</taxon>
        <taxon>Viridiplantae</taxon>
        <taxon>Streptophyta</taxon>
        <taxon>Embryophyta</taxon>
        <taxon>Tracheophyta</taxon>
        <taxon>Spermatophyta</taxon>
        <taxon>Magnoliopsida</taxon>
        <taxon>eudicotyledons</taxon>
        <taxon>Gunneridae</taxon>
        <taxon>Pentapetalae</taxon>
        <taxon>rosids</taxon>
        <taxon>fabids</taxon>
        <taxon>Cucurbitales</taxon>
        <taxon>Cucurbitaceae</taxon>
        <taxon>Benincaseae</taxon>
        <taxon>Cucumis</taxon>
    </lineage>
</organism>
<evidence type="ECO:0000313" key="1">
    <source>
        <dbReference type="EnsemblPlants" id="MELO3C028895.2.1"/>
    </source>
</evidence>
<dbReference type="AlphaFoldDB" id="A0A9I9E531"/>
<dbReference type="Gramene" id="MELO3C028895.2.1">
    <property type="protein sequence ID" value="MELO3C028895.2.1"/>
    <property type="gene ID" value="MELO3C028895.2"/>
</dbReference>
<sequence length="76" mass="8404">MLVLGTGFASNSFLKSLPSLLVLKSFVVHNRTETVSFSQSNYYNKIDESTFPTAFCPFLAPFLLLFPSNPISPLLS</sequence>
<proteinExistence type="predicted"/>
<protein>
    <submittedName>
        <fullName evidence="1">Uncharacterized protein</fullName>
    </submittedName>
</protein>
<name>A0A9I9E531_CUCME</name>
<accession>A0A9I9E531</accession>
<reference evidence="1" key="1">
    <citation type="submission" date="2023-03" db="UniProtKB">
        <authorList>
            <consortium name="EnsemblPlants"/>
        </authorList>
    </citation>
    <scope>IDENTIFICATION</scope>
</reference>
<dbReference type="EnsemblPlants" id="MELO3C028895.2.1">
    <property type="protein sequence ID" value="MELO3C028895.2.1"/>
    <property type="gene ID" value="MELO3C028895.2"/>
</dbReference>